<dbReference type="PANTHER" id="PTHR33931:SF2">
    <property type="entry name" value="HOLIN-LIKE PROTEIN CIDA"/>
    <property type="match status" value="1"/>
</dbReference>
<evidence type="ECO:0000256" key="4">
    <source>
        <dbReference type="ARBA" id="ARBA00022989"/>
    </source>
</evidence>
<dbReference type="Proteomes" id="UP000192727">
    <property type="component" value="Chromosome"/>
</dbReference>
<reference evidence="6 7" key="1">
    <citation type="submission" date="2017-03" db="EMBL/GenBank/DDBJ databases">
        <title>Paenibacillus larvae genome sequencing.</title>
        <authorList>
            <person name="Dingman D.W."/>
        </authorList>
    </citation>
    <scope>NUCLEOTIDE SEQUENCE [LARGE SCALE GENOMIC DNA]</scope>
    <source>
        <strain evidence="6 7">SAG 10367</strain>
    </source>
</reference>
<dbReference type="GeneID" id="64220150"/>
<evidence type="ECO:0000256" key="1">
    <source>
        <dbReference type="ARBA" id="ARBA00004651"/>
    </source>
</evidence>
<name>A0A1U9YLD0_9BACL</name>
<dbReference type="NCBIfam" id="NF002460">
    <property type="entry name" value="PRK01658.1"/>
    <property type="match status" value="1"/>
</dbReference>
<sequence length="123" mass="13580">MKKWITIALQMGLLWLFAVLGGLVSDYLHLPISGSIIGIFILFTCLKLRILPLQWFEQGADWLLATLLLFFIPAAVGIIEHSELVSMAGIGLIGMVILSTFLVMSSTGLVAEFISRMRRGNTK</sequence>
<keyword evidence="3" id="KW-0812">Transmembrane</keyword>
<comment type="subcellular location">
    <subcellularLocation>
        <location evidence="1">Cell membrane</location>
        <topology evidence="1">Multi-pass membrane protein</topology>
    </subcellularLocation>
</comment>
<dbReference type="RefSeq" id="WP_023483267.1">
    <property type="nucleotide sequence ID" value="NZ_CP019794.1"/>
</dbReference>
<evidence type="ECO:0000313" key="7">
    <source>
        <dbReference type="Proteomes" id="UP000192727"/>
    </source>
</evidence>
<keyword evidence="5" id="KW-0472">Membrane</keyword>
<accession>A0A1U9YLD0</accession>
<dbReference type="Pfam" id="PF03788">
    <property type="entry name" value="LrgA"/>
    <property type="match status" value="1"/>
</dbReference>
<organism evidence="6 7">
    <name type="scientific">Paenibacillus larvae subsp. pulvifaciens</name>
    <dbReference type="NCBI Taxonomy" id="1477"/>
    <lineage>
        <taxon>Bacteria</taxon>
        <taxon>Bacillati</taxon>
        <taxon>Bacillota</taxon>
        <taxon>Bacilli</taxon>
        <taxon>Bacillales</taxon>
        <taxon>Paenibacillaceae</taxon>
        <taxon>Paenibacillus</taxon>
    </lineage>
</organism>
<dbReference type="InterPro" id="IPR005538">
    <property type="entry name" value="LrgA/CidA"/>
</dbReference>
<keyword evidence="2" id="KW-1003">Cell membrane</keyword>
<dbReference type="EMBL" id="CP020557">
    <property type="protein sequence ID" value="ARF67568.1"/>
    <property type="molecule type" value="Genomic_DNA"/>
</dbReference>
<evidence type="ECO:0000256" key="2">
    <source>
        <dbReference type="ARBA" id="ARBA00022475"/>
    </source>
</evidence>
<evidence type="ECO:0000256" key="5">
    <source>
        <dbReference type="ARBA" id="ARBA00023136"/>
    </source>
</evidence>
<evidence type="ECO:0000313" key="6">
    <source>
        <dbReference type="EMBL" id="ARF67568.1"/>
    </source>
</evidence>
<evidence type="ECO:0000256" key="3">
    <source>
        <dbReference type="ARBA" id="ARBA00022692"/>
    </source>
</evidence>
<dbReference type="PANTHER" id="PTHR33931">
    <property type="entry name" value="HOLIN-LIKE PROTEIN CIDA-RELATED"/>
    <property type="match status" value="1"/>
</dbReference>
<protein>
    <submittedName>
        <fullName evidence="6">Uncharacterized protein</fullName>
    </submittedName>
</protein>
<dbReference type="AlphaFoldDB" id="A0A1U9YLD0"/>
<keyword evidence="4" id="KW-1133">Transmembrane helix</keyword>
<dbReference type="GO" id="GO:0005886">
    <property type="term" value="C:plasma membrane"/>
    <property type="evidence" value="ECO:0007669"/>
    <property type="project" value="UniProtKB-SubCell"/>
</dbReference>
<gene>
    <name evidence="6" type="ORF">B7C51_06650</name>
</gene>
<proteinExistence type="predicted"/>